<gene>
    <name evidence="1" type="ORF">BJ212DRAFT_1337219</name>
</gene>
<dbReference type="Proteomes" id="UP000807769">
    <property type="component" value="Unassembled WGS sequence"/>
</dbReference>
<sequence length="79" mass="9084">MVDSETALAHEHTMSTIAWLNSPCRANQNLGTLQDHIKIRQWHRYKPENANPAKKIACSMARYERNHFLQAHTMLVLSG</sequence>
<proteinExistence type="predicted"/>
<evidence type="ECO:0000313" key="2">
    <source>
        <dbReference type="Proteomes" id="UP000807769"/>
    </source>
</evidence>
<reference evidence="1" key="1">
    <citation type="journal article" date="2020" name="New Phytol.">
        <title>Comparative genomics reveals dynamic genome evolution in host specialist ectomycorrhizal fungi.</title>
        <authorList>
            <person name="Lofgren L.A."/>
            <person name="Nguyen N.H."/>
            <person name="Vilgalys R."/>
            <person name="Ruytinx J."/>
            <person name="Liao H.L."/>
            <person name="Branco S."/>
            <person name="Kuo A."/>
            <person name="LaButti K."/>
            <person name="Lipzen A."/>
            <person name="Andreopoulos W."/>
            <person name="Pangilinan J."/>
            <person name="Riley R."/>
            <person name="Hundley H."/>
            <person name="Na H."/>
            <person name="Barry K."/>
            <person name="Grigoriev I.V."/>
            <person name="Stajich J.E."/>
            <person name="Kennedy P.G."/>
        </authorList>
    </citation>
    <scope>NUCLEOTIDE SEQUENCE</scope>
    <source>
        <strain evidence="1">MN1</strain>
    </source>
</reference>
<protein>
    <submittedName>
        <fullName evidence="1">Uncharacterized protein</fullName>
    </submittedName>
</protein>
<dbReference type="AlphaFoldDB" id="A0A9P7JGE8"/>
<evidence type="ECO:0000313" key="1">
    <source>
        <dbReference type="EMBL" id="KAG1821066.1"/>
    </source>
</evidence>
<name>A0A9P7JGE8_9AGAM</name>
<organism evidence="1 2">
    <name type="scientific">Suillus subaureus</name>
    <dbReference type="NCBI Taxonomy" id="48587"/>
    <lineage>
        <taxon>Eukaryota</taxon>
        <taxon>Fungi</taxon>
        <taxon>Dikarya</taxon>
        <taxon>Basidiomycota</taxon>
        <taxon>Agaricomycotina</taxon>
        <taxon>Agaricomycetes</taxon>
        <taxon>Agaricomycetidae</taxon>
        <taxon>Boletales</taxon>
        <taxon>Suillineae</taxon>
        <taxon>Suillaceae</taxon>
        <taxon>Suillus</taxon>
    </lineage>
</organism>
<dbReference type="OrthoDB" id="3213974at2759"/>
<dbReference type="RefSeq" id="XP_041196133.1">
    <property type="nucleotide sequence ID" value="XM_041334963.1"/>
</dbReference>
<dbReference type="EMBL" id="JABBWG010000007">
    <property type="protein sequence ID" value="KAG1821066.1"/>
    <property type="molecule type" value="Genomic_DNA"/>
</dbReference>
<comment type="caution">
    <text evidence="1">The sequence shown here is derived from an EMBL/GenBank/DDBJ whole genome shotgun (WGS) entry which is preliminary data.</text>
</comment>
<dbReference type="GeneID" id="64628980"/>
<keyword evidence="2" id="KW-1185">Reference proteome</keyword>
<accession>A0A9P7JGE8</accession>